<evidence type="ECO:0000256" key="3">
    <source>
        <dbReference type="ARBA" id="ARBA00022679"/>
    </source>
</evidence>
<dbReference type="GO" id="GO:0016740">
    <property type="term" value="F:transferase activity"/>
    <property type="evidence" value="ECO:0007669"/>
    <property type="project" value="UniProtKB-KW"/>
</dbReference>
<keyword evidence="3" id="KW-0808">Transferase</keyword>
<evidence type="ECO:0000256" key="2">
    <source>
        <dbReference type="ARBA" id="ARBA00005985"/>
    </source>
</evidence>
<gene>
    <name evidence="5" type="ORF">LTRI10_LOCUS42504</name>
</gene>
<evidence type="ECO:0000256" key="4">
    <source>
        <dbReference type="SAM" id="Phobius"/>
    </source>
</evidence>
<dbReference type="EMBL" id="OZ034820">
    <property type="protein sequence ID" value="CAL1402512.1"/>
    <property type="molecule type" value="Genomic_DNA"/>
</dbReference>
<dbReference type="Proteomes" id="UP001497516">
    <property type="component" value="Chromosome 7"/>
</dbReference>
<keyword evidence="4" id="KW-0472">Membrane</keyword>
<evidence type="ECO:0000313" key="5">
    <source>
        <dbReference type="EMBL" id="CAL1402512.1"/>
    </source>
</evidence>
<comment type="similarity">
    <text evidence="2">Belongs to the UbiA prenyltransferase family.</text>
</comment>
<reference evidence="5 6" key="1">
    <citation type="submission" date="2024-04" db="EMBL/GenBank/DDBJ databases">
        <authorList>
            <person name="Fracassetti M."/>
        </authorList>
    </citation>
    <scope>NUCLEOTIDE SEQUENCE [LARGE SCALE GENOMIC DNA]</scope>
</reference>
<dbReference type="AlphaFoldDB" id="A0AAV2FWT8"/>
<sequence length="141" mass="15695">MRWKRPAFLAASCILIVRAVVVQLAFFRRILIVRAVVVQLAFFRHMPDIPDLDGHKDFIIQSFTVKLGQEKKHHGGVCSLGIVLLQTHRGGASQPLESFFLPSSSSPSFLGKSTLLSLCPAFFLLCFFNLQIYVYGHGTGC</sequence>
<name>A0AAV2FWT8_9ROSI</name>
<proteinExistence type="inferred from homology"/>
<evidence type="ECO:0008006" key="7">
    <source>
        <dbReference type="Google" id="ProtNLM"/>
    </source>
</evidence>
<accession>A0AAV2FWT8</accession>
<keyword evidence="6" id="KW-1185">Reference proteome</keyword>
<evidence type="ECO:0000256" key="1">
    <source>
        <dbReference type="ARBA" id="ARBA00004508"/>
    </source>
</evidence>
<dbReference type="PANTHER" id="PTHR43009">
    <property type="entry name" value="HOMOGENTISATE SOLANESYLTRANSFERASE, CHLOROPLASTIC"/>
    <property type="match status" value="1"/>
</dbReference>
<feature type="transmembrane region" description="Helical" evidence="4">
    <location>
        <begin position="115"/>
        <end position="135"/>
    </location>
</feature>
<protein>
    <recommendedName>
        <fullName evidence="7">Secreted protein</fullName>
    </recommendedName>
</protein>
<comment type="subcellular location">
    <subcellularLocation>
        <location evidence="1">Plastid</location>
        <location evidence="1">Chloroplast membrane</location>
        <topology evidence="1">Multi-pass membrane protein</topology>
    </subcellularLocation>
</comment>
<keyword evidence="4" id="KW-0812">Transmembrane</keyword>
<organism evidence="5 6">
    <name type="scientific">Linum trigynum</name>
    <dbReference type="NCBI Taxonomy" id="586398"/>
    <lineage>
        <taxon>Eukaryota</taxon>
        <taxon>Viridiplantae</taxon>
        <taxon>Streptophyta</taxon>
        <taxon>Embryophyta</taxon>
        <taxon>Tracheophyta</taxon>
        <taxon>Spermatophyta</taxon>
        <taxon>Magnoliopsida</taxon>
        <taxon>eudicotyledons</taxon>
        <taxon>Gunneridae</taxon>
        <taxon>Pentapetalae</taxon>
        <taxon>rosids</taxon>
        <taxon>fabids</taxon>
        <taxon>Malpighiales</taxon>
        <taxon>Linaceae</taxon>
        <taxon>Linum</taxon>
    </lineage>
</organism>
<dbReference type="PANTHER" id="PTHR43009:SF7">
    <property type="entry name" value="HOMOGENTISATE GERANYLGERANYLTRANSFERASE, CHLOROPLASTIC"/>
    <property type="match status" value="1"/>
</dbReference>
<keyword evidence="4" id="KW-1133">Transmembrane helix</keyword>
<evidence type="ECO:0000313" key="6">
    <source>
        <dbReference type="Proteomes" id="UP001497516"/>
    </source>
</evidence>